<dbReference type="EMBL" id="CP016793">
    <property type="protein sequence ID" value="ANZ40513.1"/>
    <property type="molecule type" value="Genomic_DNA"/>
</dbReference>
<dbReference type="GO" id="GO:0003824">
    <property type="term" value="F:catalytic activity"/>
    <property type="evidence" value="ECO:0007669"/>
    <property type="project" value="InterPro"/>
</dbReference>
<reference evidence="3 4" key="1">
    <citation type="submission" date="2016-07" db="EMBL/GenBank/DDBJ databases">
        <title>Complete genome sequence of the Lentzea guizhouensis DHS C013.</title>
        <authorList>
            <person name="Cao C."/>
        </authorList>
    </citation>
    <scope>NUCLEOTIDE SEQUENCE [LARGE SCALE GENOMIC DNA]</scope>
    <source>
        <strain evidence="3 4">DHS C013</strain>
    </source>
</reference>
<dbReference type="Gene3D" id="3.90.1300.10">
    <property type="entry name" value="Amidase signature (AS) domain"/>
    <property type="match status" value="1"/>
</dbReference>
<dbReference type="PANTHER" id="PTHR11895:SF7">
    <property type="entry name" value="GLUTAMYL-TRNA(GLN) AMIDOTRANSFERASE SUBUNIT A, MITOCHONDRIAL"/>
    <property type="match status" value="1"/>
</dbReference>
<dbReference type="SUPFAM" id="SSF75304">
    <property type="entry name" value="Amidase signature (AS) enzymes"/>
    <property type="match status" value="1"/>
</dbReference>
<evidence type="ECO:0000313" key="3">
    <source>
        <dbReference type="EMBL" id="ANZ40513.1"/>
    </source>
</evidence>
<dbReference type="InterPro" id="IPR020556">
    <property type="entry name" value="Amidase_CS"/>
</dbReference>
<dbReference type="InterPro" id="IPR000120">
    <property type="entry name" value="Amidase"/>
</dbReference>
<feature type="domain" description="Amidase" evidence="2">
    <location>
        <begin position="25"/>
        <end position="451"/>
    </location>
</feature>
<dbReference type="KEGG" id="led:BBK82_35395"/>
<gene>
    <name evidence="3" type="ORF">BBK82_35395</name>
</gene>
<accession>A0A1B2HS29</accession>
<dbReference type="PANTHER" id="PTHR11895">
    <property type="entry name" value="TRANSAMIDASE"/>
    <property type="match status" value="1"/>
</dbReference>
<dbReference type="InterPro" id="IPR036928">
    <property type="entry name" value="AS_sf"/>
</dbReference>
<dbReference type="OrthoDB" id="5175573at2"/>
<evidence type="ECO:0000256" key="1">
    <source>
        <dbReference type="ARBA" id="ARBA00009199"/>
    </source>
</evidence>
<dbReference type="Pfam" id="PF01425">
    <property type="entry name" value="Amidase"/>
    <property type="match status" value="1"/>
</dbReference>
<dbReference type="PROSITE" id="PS00571">
    <property type="entry name" value="AMIDASES"/>
    <property type="match status" value="1"/>
</dbReference>
<name>A0A1B2HS29_9PSEU</name>
<proteinExistence type="inferred from homology"/>
<evidence type="ECO:0000313" key="4">
    <source>
        <dbReference type="Proteomes" id="UP000093053"/>
    </source>
</evidence>
<dbReference type="InterPro" id="IPR023631">
    <property type="entry name" value="Amidase_dom"/>
</dbReference>
<evidence type="ECO:0000259" key="2">
    <source>
        <dbReference type="Pfam" id="PF01425"/>
    </source>
</evidence>
<dbReference type="AlphaFoldDB" id="A0A1B2HS29"/>
<dbReference type="Proteomes" id="UP000093053">
    <property type="component" value="Chromosome"/>
</dbReference>
<dbReference type="STRING" id="1586287.BBK82_35395"/>
<sequence length="484" mass="50466">MAELHDLTALEQAAAVRTGEVGVVELVDHCLQRIRQHNPALGAFVTVTADLARGQAVAAEALLRHGGQFPPLFGVPTAIKDLNNVAGVPMSSGSRAVAGVVSEHDDHVVTLLRDAGTISLGKTNVPEFGVPFYTESGVAPPARTPWNLTCSAGGSSGGAAAAVAAGLVPIAQGNDGGGSIRVPGSVCGVVGLKASRGRIANGPGGGETTGMVANGPIARTVADAAAMLDAMAVPMPGELFTAPPLPPGETYLGHARRPPGKLRIGRYRTPADPALPVHEECLTAWDDATALLTGLGHEVEDVESPFPAEIVHHFETVLCVGPAALALDDRQTAELTPLTRWLRERGTEVSAVEFVTSLRALRKLARTAVVRAGGYDALLTPTLAQPPRPVGWFTSAGDPAANLRRQIEFSPFTFPHNVSGQPAITLPLRWTAQGLPIGVMLAGRPAAEHVLVALAAQLESARPWRDRHPPIWTQSPLHTQGGPR</sequence>
<organism evidence="3 4">
    <name type="scientific">Lentzea guizhouensis</name>
    <dbReference type="NCBI Taxonomy" id="1586287"/>
    <lineage>
        <taxon>Bacteria</taxon>
        <taxon>Bacillati</taxon>
        <taxon>Actinomycetota</taxon>
        <taxon>Actinomycetes</taxon>
        <taxon>Pseudonocardiales</taxon>
        <taxon>Pseudonocardiaceae</taxon>
        <taxon>Lentzea</taxon>
    </lineage>
</organism>
<protein>
    <submittedName>
        <fullName evidence="3">Amidase</fullName>
    </submittedName>
</protein>
<dbReference type="RefSeq" id="WP_065918851.1">
    <property type="nucleotide sequence ID" value="NZ_CP016793.1"/>
</dbReference>
<comment type="similarity">
    <text evidence="1">Belongs to the amidase family.</text>
</comment>
<keyword evidence="4" id="KW-1185">Reference proteome</keyword>